<dbReference type="EMBL" id="MF417878">
    <property type="protein sequence ID" value="ASN68622.1"/>
    <property type="molecule type" value="Genomic_DNA"/>
</dbReference>
<sequence length="70" mass="8146">MKSKYRCLVEDILSCEQKLREAKVIQRDAQEKLTQANGFVSYQEDNLRENERKLAEIEAVLFSSEAQAPR</sequence>
<gene>
    <name evidence="1" type="ORF">10F2_10</name>
    <name evidence="3" type="ORF">3F6_79</name>
    <name evidence="2" type="ORF">3S4_97</name>
    <name evidence="6" type="ORF">7F6_6</name>
    <name evidence="5" type="ORF">8S7_89</name>
    <name evidence="4" type="ORF">9F7_36</name>
</gene>
<evidence type="ECO:0000313" key="1">
    <source>
        <dbReference type="EMBL" id="ASN67507.1"/>
    </source>
</evidence>
<dbReference type="EMBL" id="MF417869">
    <property type="protein sequence ID" value="ASN68026.1"/>
    <property type="molecule type" value="Genomic_DNA"/>
</dbReference>
<dbReference type="EMBL" id="MF417942">
    <property type="protein sequence ID" value="ASN72107.1"/>
    <property type="molecule type" value="Genomic_DNA"/>
</dbReference>
<evidence type="ECO:0000313" key="5">
    <source>
        <dbReference type="EMBL" id="ASN68622.1"/>
    </source>
</evidence>
<evidence type="ECO:0000313" key="4">
    <source>
        <dbReference type="EMBL" id="ASN68473.1"/>
    </source>
</evidence>
<proteinExistence type="predicted"/>
<name>A0A2H4JES7_9CAUD</name>
<dbReference type="EMBL" id="MF417848">
    <property type="protein sequence ID" value="ASN67507.1"/>
    <property type="molecule type" value="Genomic_DNA"/>
</dbReference>
<protein>
    <submittedName>
        <fullName evidence="6">Uncharacterized protein</fullName>
    </submittedName>
</protein>
<evidence type="ECO:0000313" key="3">
    <source>
        <dbReference type="EMBL" id="ASN68420.1"/>
    </source>
</evidence>
<dbReference type="EMBL" id="MF417877">
    <property type="protein sequence ID" value="ASN68473.1"/>
    <property type="molecule type" value="Genomic_DNA"/>
</dbReference>
<organism evidence="6">
    <name type="scientific">uncultured Caudovirales phage</name>
    <dbReference type="NCBI Taxonomy" id="2100421"/>
    <lineage>
        <taxon>Viruses</taxon>
        <taxon>Duplodnaviria</taxon>
        <taxon>Heunggongvirae</taxon>
        <taxon>Uroviricota</taxon>
        <taxon>Caudoviricetes</taxon>
        <taxon>Peduoviridae</taxon>
        <taxon>Maltschvirus</taxon>
        <taxon>Maltschvirus maltsch</taxon>
    </lineage>
</organism>
<evidence type="ECO:0000313" key="2">
    <source>
        <dbReference type="EMBL" id="ASN68026.1"/>
    </source>
</evidence>
<dbReference type="EMBL" id="MF417876">
    <property type="protein sequence ID" value="ASN68420.1"/>
    <property type="molecule type" value="Genomic_DNA"/>
</dbReference>
<reference evidence="6" key="1">
    <citation type="submission" date="2017-06" db="EMBL/GenBank/DDBJ databases">
        <title>Novel phages from South African skin metaviromes.</title>
        <authorList>
            <person name="van Zyl L.J."/>
            <person name="Abrahams Y."/>
            <person name="Stander E.A."/>
            <person name="Kirby B.M."/>
            <person name="Clavaud C."/>
            <person name="Farcet C."/>
            <person name="Breton L."/>
            <person name="Trindade M.I."/>
        </authorList>
    </citation>
    <scope>NUCLEOTIDE SEQUENCE</scope>
</reference>
<accession>A0A2H4JES7</accession>
<evidence type="ECO:0000313" key="6">
    <source>
        <dbReference type="EMBL" id="ASN72107.1"/>
    </source>
</evidence>